<proteinExistence type="predicted"/>
<dbReference type="SUPFAM" id="SSF54427">
    <property type="entry name" value="NTF2-like"/>
    <property type="match status" value="1"/>
</dbReference>
<keyword evidence="5" id="KW-1185">Reference proteome</keyword>
<gene>
    <name evidence="4" type="ORF">FB460_1876</name>
</gene>
<evidence type="ECO:0000256" key="2">
    <source>
        <dbReference type="PROSITE-ProRule" id="PRU10134"/>
    </source>
</evidence>
<dbReference type="InterPro" id="IPR032710">
    <property type="entry name" value="NTF2-like_dom_sf"/>
</dbReference>
<accession>A0A542ZCE8</accession>
<evidence type="ECO:0000256" key="1">
    <source>
        <dbReference type="ARBA" id="ARBA00023134"/>
    </source>
</evidence>
<evidence type="ECO:0000313" key="4">
    <source>
        <dbReference type="EMBL" id="TQL58025.1"/>
    </source>
</evidence>
<dbReference type="Proteomes" id="UP000316196">
    <property type="component" value="Unassembled WGS sequence"/>
</dbReference>
<organism evidence="4 5">
    <name type="scientific">Propioniferax innocua</name>
    <dbReference type="NCBI Taxonomy" id="1753"/>
    <lineage>
        <taxon>Bacteria</taxon>
        <taxon>Bacillati</taxon>
        <taxon>Actinomycetota</taxon>
        <taxon>Actinomycetes</taxon>
        <taxon>Propionibacteriales</taxon>
        <taxon>Propionibacteriaceae</taxon>
        <taxon>Propioniferax</taxon>
    </lineage>
</organism>
<feature type="active site" evidence="2">
    <location>
        <position position="65"/>
    </location>
</feature>
<dbReference type="Pfam" id="PF13577">
    <property type="entry name" value="SnoaL_4"/>
    <property type="match status" value="1"/>
</dbReference>
<name>A0A542ZCE8_9ACTN</name>
<dbReference type="PROSITE" id="PS00513">
    <property type="entry name" value="ADENYLOSUCCIN_SYN_2"/>
    <property type="match status" value="1"/>
</dbReference>
<dbReference type="RefSeq" id="WP_142093858.1">
    <property type="nucleotide sequence ID" value="NZ_BAAAMD010000004.1"/>
</dbReference>
<dbReference type="OrthoDB" id="981191at2"/>
<evidence type="ECO:0000313" key="5">
    <source>
        <dbReference type="Proteomes" id="UP000316196"/>
    </source>
</evidence>
<dbReference type="Gene3D" id="3.10.450.50">
    <property type="match status" value="1"/>
</dbReference>
<protein>
    <submittedName>
        <fullName evidence="4">SnoaL-like protein</fullName>
    </submittedName>
</protein>
<dbReference type="AlphaFoldDB" id="A0A542ZCE8"/>
<keyword evidence="1" id="KW-0342">GTP-binding</keyword>
<comment type="caution">
    <text evidence="4">The sequence shown here is derived from an EMBL/GenBank/DDBJ whole genome shotgun (WGS) entry which is preliminary data.</text>
</comment>
<dbReference type="InterPro" id="IPR033128">
    <property type="entry name" value="Adenylosuccin_syn_Lys_AS"/>
</dbReference>
<keyword evidence="1" id="KW-0547">Nucleotide-binding</keyword>
<evidence type="ECO:0000259" key="3">
    <source>
        <dbReference type="Pfam" id="PF13577"/>
    </source>
</evidence>
<reference evidence="4 5" key="1">
    <citation type="submission" date="2019-06" db="EMBL/GenBank/DDBJ databases">
        <title>Sequencing the genomes of 1000 actinobacteria strains.</title>
        <authorList>
            <person name="Klenk H.-P."/>
        </authorList>
    </citation>
    <scope>NUCLEOTIDE SEQUENCE [LARGE SCALE GENOMIC DNA]</scope>
    <source>
        <strain evidence="4 5">DSM 8251</strain>
    </source>
</reference>
<dbReference type="InterPro" id="IPR037401">
    <property type="entry name" value="SnoaL-like"/>
</dbReference>
<feature type="domain" description="SnoaL-like" evidence="3">
    <location>
        <begin position="15"/>
        <end position="118"/>
    </location>
</feature>
<dbReference type="GO" id="GO:0005525">
    <property type="term" value="F:GTP binding"/>
    <property type="evidence" value="ECO:0007669"/>
    <property type="project" value="UniProtKB-KW"/>
</dbReference>
<dbReference type="EMBL" id="VFOR01000002">
    <property type="protein sequence ID" value="TQL58025.1"/>
    <property type="molecule type" value="Genomic_DNA"/>
</dbReference>
<sequence>MENPSIGVLQRRLDVLEAKDAMRATLMRYMDLCDVPGPLRSTDQLAELFTPQAVWEGIGPEYEGKFGRVTGRHQIAEMVAGYLPPAVHFERNAHLVGSEQLEASGVSGRGQWIMQQLSHYDASLGKPPDLLCARLTIDFAITRDAESCTALIRHFRTRRMFAAPLAATPGP</sequence>